<organism evidence="1 2">
    <name type="scientific">Amphibiibacter pelophylacis</name>
    <dbReference type="NCBI Taxonomy" id="1799477"/>
    <lineage>
        <taxon>Bacteria</taxon>
        <taxon>Pseudomonadati</taxon>
        <taxon>Pseudomonadota</taxon>
        <taxon>Betaproteobacteria</taxon>
        <taxon>Burkholderiales</taxon>
        <taxon>Sphaerotilaceae</taxon>
        <taxon>Amphibiibacter</taxon>
    </lineage>
</organism>
<dbReference type="Proteomes" id="UP001364695">
    <property type="component" value="Unassembled WGS sequence"/>
</dbReference>
<keyword evidence="2" id="KW-1185">Reference proteome</keyword>
<name>A0ACC6P111_9BURK</name>
<sequence>MSFTPVQADSRHSLSEAVCEQIQAAIAQGHLQPGERLPPERDLAEQMGVSRALLREALVRLQADGFISSRGRGGMTVSDLGHQEITSPLVRLMLQRPQAVLDVLELRMALEGTATELATRRATDEDRARISKAFDVMWRDWEQRVPEADRARHDADFHLAIAAATRNFAIQHVLGSLHALVQGAMANAHQLVQDSRTLQDDLIGQHAAIRDGILAREPLRARRAAEAHLEFVRRLYGTPDAPTAQAPTGL</sequence>
<proteinExistence type="predicted"/>
<reference evidence="1" key="1">
    <citation type="submission" date="2023-10" db="EMBL/GenBank/DDBJ databases">
        <title>Amphibacter perezi, gen. nov., sp. nov. a novel taxa of the family Comamonadaceae, class Betaproteobacteria isolated from the skin microbiota of Pelophylax perezi from different populations.</title>
        <authorList>
            <person name="Costa S."/>
            <person name="Proenca D.N."/>
            <person name="Lopes I."/>
            <person name="Morais P.V."/>
        </authorList>
    </citation>
    <scope>NUCLEOTIDE SEQUENCE</scope>
    <source>
        <strain evidence="1">SL12-8</strain>
    </source>
</reference>
<protein>
    <submittedName>
        <fullName evidence="1">FadR/GntR family transcriptional regulator</fullName>
    </submittedName>
</protein>
<gene>
    <name evidence="1" type="ORF">RV045_05730</name>
</gene>
<evidence type="ECO:0000313" key="1">
    <source>
        <dbReference type="EMBL" id="MEJ7137934.1"/>
    </source>
</evidence>
<evidence type="ECO:0000313" key="2">
    <source>
        <dbReference type="Proteomes" id="UP001364695"/>
    </source>
</evidence>
<accession>A0ACC6P111</accession>
<dbReference type="EMBL" id="JAWDIE010000007">
    <property type="protein sequence ID" value="MEJ7137934.1"/>
    <property type="molecule type" value="Genomic_DNA"/>
</dbReference>
<comment type="caution">
    <text evidence="1">The sequence shown here is derived from an EMBL/GenBank/DDBJ whole genome shotgun (WGS) entry which is preliminary data.</text>
</comment>